<feature type="transmembrane region" description="Helical" evidence="7">
    <location>
        <begin position="75"/>
        <end position="97"/>
    </location>
</feature>
<feature type="transmembrane region" description="Helical" evidence="7">
    <location>
        <begin position="42"/>
        <end position="63"/>
    </location>
</feature>
<gene>
    <name evidence="9" type="ORF">FLK61_24575</name>
</gene>
<dbReference type="KEGG" id="psua:FLK61_24575"/>
<evidence type="ECO:0000256" key="3">
    <source>
        <dbReference type="ARBA" id="ARBA00022475"/>
    </source>
</evidence>
<dbReference type="GO" id="GO:0005886">
    <property type="term" value="C:plasma membrane"/>
    <property type="evidence" value="ECO:0007669"/>
    <property type="project" value="UniProtKB-SubCell"/>
</dbReference>
<feature type="transmembrane region" description="Helical" evidence="7">
    <location>
        <begin position="289"/>
        <end position="307"/>
    </location>
</feature>
<feature type="domain" description="Major facilitator superfamily (MFS) profile" evidence="8">
    <location>
        <begin position="1"/>
        <end position="194"/>
    </location>
</feature>
<dbReference type="Proteomes" id="UP000318138">
    <property type="component" value="Chromosome"/>
</dbReference>
<dbReference type="PROSITE" id="PS50850">
    <property type="entry name" value="MFS"/>
    <property type="match status" value="1"/>
</dbReference>
<dbReference type="InterPro" id="IPR020846">
    <property type="entry name" value="MFS_dom"/>
</dbReference>
<protein>
    <submittedName>
        <fullName evidence="9">MFS transporter</fullName>
    </submittedName>
</protein>
<sequence length="415" mass="45802">MNQLFKDRKLPIILLSNICASIGSGMIMIAIPFMFLQKEGGAVSFGYMTIAVTIGLFITTPLVGSLIDKHSRKRILLVSMTGACIITAFFALGGGNAGGGSTAVWQLSVLFIVASFYYHLFYPTMFALNQELFEPEQYKTVNGLMEIQGQTAAVLAGVLAAILMPILPFTYLLSINAIAYLLSIGILLFLPYTHSLKQRPPGPNGVSLRFRNEGLEFLKQRPILFVFLLCSFMPFIGVMVTNYLFPIYIDDILALGAAAHGIKSFTYGIGAVLAGILLPICLRKWEHHSLIMILTWMYTGVVCMFVFVIHPIVFFVGIVFYAIGNAGIRVARNSFMMHHVPNDRIGRVDSVFRTCGLAIRIMLLTFFTQLVAGEQVLVSFYLLVALLVVSSGTITFIYGKLQTKRTTPFIALKKA</sequence>
<keyword evidence="4 7" id="KW-0812">Transmembrane</keyword>
<name>A0A859FCL5_9BACI</name>
<feature type="transmembrane region" description="Helical" evidence="7">
    <location>
        <begin position="265"/>
        <end position="282"/>
    </location>
</feature>
<feature type="transmembrane region" description="Helical" evidence="7">
    <location>
        <begin position="143"/>
        <end position="163"/>
    </location>
</feature>
<accession>A0A859FCL5</accession>
<dbReference type="PANTHER" id="PTHR23513">
    <property type="entry name" value="INTEGRAL MEMBRANE EFFLUX PROTEIN-RELATED"/>
    <property type="match status" value="1"/>
</dbReference>
<evidence type="ECO:0000256" key="5">
    <source>
        <dbReference type="ARBA" id="ARBA00022989"/>
    </source>
</evidence>
<feature type="transmembrane region" description="Helical" evidence="7">
    <location>
        <begin position="223"/>
        <end position="245"/>
    </location>
</feature>
<evidence type="ECO:0000259" key="8">
    <source>
        <dbReference type="PROSITE" id="PS50850"/>
    </source>
</evidence>
<proteinExistence type="predicted"/>
<dbReference type="GO" id="GO:0022857">
    <property type="term" value="F:transmembrane transporter activity"/>
    <property type="evidence" value="ECO:0007669"/>
    <property type="project" value="InterPro"/>
</dbReference>
<feature type="transmembrane region" description="Helical" evidence="7">
    <location>
        <begin position="103"/>
        <end position="122"/>
    </location>
</feature>
<dbReference type="PANTHER" id="PTHR23513:SF6">
    <property type="entry name" value="MAJOR FACILITATOR SUPERFAMILY ASSOCIATED DOMAIN-CONTAINING PROTEIN"/>
    <property type="match status" value="1"/>
</dbReference>
<evidence type="ECO:0000256" key="7">
    <source>
        <dbReference type="SAM" id="Phobius"/>
    </source>
</evidence>
<organism evidence="9 10">
    <name type="scientific">Paenalkalicoccus suaedae</name>
    <dbReference type="NCBI Taxonomy" id="2592382"/>
    <lineage>
        <taxon>Bacteria</taxon>
        <taxon>Bacillati</taxon>
        <taxon>Bacillota</taxon>
        <taxon>Bacilli</taxon>
        <taxon>Bacillales</taxon>
        <taxon>Bacillaceae</taxon>
        <taxon>Paenalkalicoccus</taxon>
    </lineage>
</organism>
<keyword evidence="3" id="KW-1003">Cell membrane</keyword>
<keyword evidence="5 7" id="KW-1133">Transmembrane helix</keyword>
<dbReference type="EMBL" id="CP041372">
    <property type="protein sequence ID" value="QKS69956.1"/>
    <property type="molecule type" value="Genomic_DNA"/>
</dbReference>
<dbReference type="CDD" id="cd06173">
    <property type="entry name" value="MFS_MefA_like"/>
    <property type="match status" value="1"/>
</dbReference>
<feature type="transmembrane region" description="Helical" evidence="7">
    <location>
        <begin position="169"/>
        <end position="190"/>
    </location>
</feature>
<keyword evidence="10" id="KW-1185">Reference proteome</keyword>
<evidence type="ECO:0000256" key="1">
    <source>
        <dbReference type="ARBA" id="ARBA00004651"/>
    </source>
</evidence>
<feature type="transmembrane region" description="Helical" evidence="7">
    <location>
        <begin position="313"/>
        <end position="331"/>
    </location>
</feature>
<dbReference type="RefSeq" id="WP_176008000.1">
    <property type="nucleotide sequence ID" value="NZ_CP041372.2"/>
</dbReference>
<dbReference type="AlphaFoldDB" id="A0A859FCL5"/>
<dbReference type="SUPFAM" id="SSF103473">
    <property type="entry name" value="MFS general substrate transporter"/>
    <property type="match status" value="1"/>
</dbReference>
<dbReference type="Gene3D" id="1.20.1250.20">
    <property type="entry name" value="MFS general substrate transporter like domains"/>
    <property type="match status" value="1"/>
</dbReference>
<feature type="transmembrane region" description="Helical" evidence="7">
    <location>
        <begin position="12"/>
        <end position="36"/>
    </location>
</feature>
<reference evidence="10" key="1">
    <citation type="submission" date="2019-07" db="EMBL/GenBank/DDBJ databases">
        <title>Bacillus alkalisoli sp. nov. isolated from saline soil.</title>
        <authorList>
            <person name="Sun J.-Q."/>
            <person name="Xu L."/>
        </authorList>
    </citation>
    <scope>NUCLEOTIDE SEQUENCE [LARGE SCALE GENOMIC DNA]</scope>
    <source>
        <strain evidence="10">M4U3P1</strain>
    </source>
</reference>
<evidence type="ECO:0000313" key="10">
    <source>
        <dbReference type="Proteomes" id="UP000318138"/>
    </source>
</evidence>
<dbReference type="Pfam" id="PF07690">
    <property type="entry name" value="MFS_1"/>
    <property type="match status" value="1"/>
</dbReference>
<keyword evidence="2" id="KW-0813">Transport</keyword>
<keyword evidence="6 7" id="KW-0472">Membrane</keyword>
<dbReference type="InterPro" id="IPR036259">
    <property type="entry name" value="MFS_trans_sf"/>
</dbReference>
<feature type="transmembrane region" description="Helical" evidence="7">
    <location>
        <begin position="378"/>
        <end position="398"/>
    </location>
</feature>
<comment type="subcellular location">
    <subcellularLocation>
        <location evidence="1">Cell membrane</location>
        <topology evidence="1">Multi-pass membrane protein</topology>
    </subcellularLocation>
</comment>
<evidence type="ECO:0000256" key="4">
    <source>
        <dbReference type="ARBA" id="ARBA00022692"/>
    </source>
</evidence>
<evidence type="ECO:0000256" key="6">
    <source>
        <dbReference type="ARBA" id="ARBA00023136"/>
    </source>
</evidence>
<dbReference type="InterPro" id="IPR011701">
    <property type="entry name" value="MFS"/>
</dbReference>
<evidence type="ECO:0000256" key="2">
    <source>
        <dbReference type="ARBA" id="ARBA00022448"/>
    </source>
</evidence>
<evidence type="ECO:0000313" key="9">
    <source>
        <dbReference type="EMBL" id="QKS69956.1"/>
    </source>
</evidence>
<feature type="transmembrane region" description="Helical" evidence="7">
    <location>
        <begin position="351"/>
        <end position="372"/>
    </location>
</feature>